<dbReference type="PRINTS" id="PR00885">
    <property type="entry name" value="BCTERIALGSPH"/>
</dbReference>
<evidence type="ECO:0000256" key="6">
    <source>
        <dbReference type="SAM" id="Phobius"/>
    </source>
</evidence>
<name>A0A0C1MPY1_9GAMM</name>
<dbReference type="Proteomes" id="UP000031327">
    <property type="component" value="Unassembled WGS sequence"/>
</dbReference>
<dbReference type="Gene3D" id="3.55.40.10">
    <property type="entry name" value="minor pseudopilin epsh domain"/>
    <property type="match status" value="1"/>
</dbReference>
<keyword evidence="4 6" id="KW-1133">Transmembrane helix</keyword>
<keyword evidence="3 6" id="KW-0812">Transmembrane</keyword>
<comment type="caution">
    <text evidence="7">The sequence shown here is derived from an EMBL/GenBank/DDBJ whole genome shotgun (WGS) entry which is preliminary data.</text>
</comment>
<evidence type="ECO:0000256" key="4">
    <source>
        <dbReference type="ARBA" id="ARBA00022989"/>
    </source>
</evidence>
<keyword evidence="2" id="KW-0488">Methylation</keyword>
<dbReference type="InterPro" id="IPR012902">
    <property type="entry name" value="N_methyl_site"/>
</dbReference>
<dbReference type="GO" id="GO:0015627">
    <property type="term" value="C:type II protein secretion system complex"/>
    <property type="evidence" value="ECO:0007669"/>
    <property type="project" value="InterPro"/>
</dbReference>
<dbReference type="Pfam" id="PF07963">
    <property type="entry name" value="N_methyl"/>
    <property type="match status" value="1"/>
</dbReference>
<sequence>MSLPVNYSTQKLSRSRGFSLLEILVVILIIGFSIQIVTFTVGEDDEELLEKEALKLHGIVNLASEFAVLNQVELGLHLDKRTLEFLVFDGEQWTTFEAEELYKPIEYTEEYKIELVLEDLAWSQDNLLEQSNWQEIMGSGDEDNLLELKKKKIPQVLILSSGEVSAFQISLELTQEPEPVYYIEGEFMAPVKLRREPEYD</sequence>
<dbReference type="RefSeq" id="WP_039607702.1">
    <property type="nucleotide sequence ID" value="NZ_JWIC01000001.1"/>
</dbReference>
<organism evidence="7 8">
    <name type="scientific">Pseudoalteromonas luteoviolacea</name>
    <dbReference type="NCBI Taxonomy" id="43657"/>
    <lineage>
        <taxon>Bacteria</taxon>
        <taxon>Pseudomonadati</taxon>
        <taxon>Pseudomonadota</taxon>
        <taxon>Gammaproteobacteria</taxon>
        <taxon>Alteromonadales</taxon>
        <taxon>Pseudoalteromonadaceae</taxon>
        <taxon>Pseudoalteromonas</taxon>
    </lineage>
</organism>
<accession>A0A0C1MPY1</accession>
<evidence type="ECO:0000256" key="2">
    <source>
        <dbReference type="ARBA" id="ARBA00022481"/>
    </source>
</evidence>
<evidence type="ECO:0000313" key="8">
    <source>
        <dbReference type="Proteomes" id="UP000031327"/>
    </source>
</evidence>
<keyword evidence="5 6" id="KW-0472">Membrane</keyword>
<feature type="transmembrane region" description="Helical" evidence="6">
    <location>
        <begin position="20"/>
        <end position="41"/>
    </location>
</feature>
<dbReference type="GO" id="GO:0015628">
    <property type="term" value="P:protein secretion by the type II secretion system"/>
    <property type="evidence" value="ECO:0007669"/>
    <property type="project" value="InterPro"/>
</dbReference>
<evidence type="ECO:0000256" key="5">
    <source>
        <dbReference type="ARBA" id="ARBA00023136"/>
    </source>
</evidence>
<dbReference type="InterPro" id="IPR002416">
    <property type="entry name" value="T2SS_protein-GspH"/>
</dbReference>
<gene>
    <name evidence="7" type="ORF">JF50_01215</name>
</gene>
<dbReference type="GO" id="GO:0016020">
    <property type="term" value="C:membrane"/>
    <property type="evidence" value="ECO:0007669"/>
    <property type="project" value="UniProtKB-SubCell"/>
</dbReference>
<protein>
    <submittedName>
        <fullName evidence="7">General secretion pathway protein GspH</fullName>
    </submittedName>
</protein>
<reference evidence="7 8" key="1">
    <citation type="submission" date="2014-12" db="EMBL/GenBank/DDBJ databases">
        <title>Draft Genome Sequence of Pseudoalteromonas luteoviolacea HI1.</title>
        <authorList>
            <person name="Asahina A.Y."/>
            <person name="Hadfield M.G."/>
        </authorList>
    </citation>
    <scope>NUCLEOTIDE SEQUENCE [LARGE SCALE GENOMIC DNA]</scope>
    <source>
        <strain evidence="7 8">HI1</strain>
    </source>
</reference>
<evidence type="ECO:0000256" key="3">
    <source>
        <dbReference type="ARBA" id="ARBA00022692"/>
    </source>
</evidence>
<evidence type="ECO:0000313" key="7">
    <source>
        <dbReference type="EMBL" id="KID59104.1"/>
    </source>
</evidence>
<comment type="subcellular location">
    <subcellularLocation>
        <location evidence="1">Membrane</location>
        <topology evidence="1">Single-pass membrane protein</topology>
    </subcellularLocation>
</comment>
<proteinExistence type="predicted"/>
<evidence type="ECO:0000256" key="1">
    <source>
        <dbReference type="ARBA" id="ARBA00004167"/>
    </source>
</evidence>
<dbReference type="OrthoDB" id="5730913at2"/>
<dbReference type="AlphaFoldDB" id="A0A0C1MPY1"/>
<dbReference type="NCBIfam" id="TIGR02532">
    <property type="entry name" value="IV_pilin_GFxxxE"/>
    <property type="match status" value="1"/>
</dbReference>
<dbReference type="EMBL" id="JWIC01000001">
    <property type="protein sequence ID" value="KID59104.1"/>
    <property type="molecule type" value="Genomic_DNA"/>
</dbReference>